<gene>
    <name evidence="1" type="ORF">K3174_15365</name>
</gene>
<reference evidence="1 2" key="1">
    <citation type="submission" date="2021-08" db="EMBL/GenBank/DDBJ databases">
        <title>Comparative Genomics Analysis of the Genus Qipengyuania Reveals Extensive Genetic Diversity and Metabolic Versatility, Including the Description of Fifteen Novel Species.</title>
        <authorList>
            <person name="Liu Y."/>
        </authorList>
    </citation>
    <scope>NUCLEOTIDE SEQUENCE [LARGE SCALE GENOMIC DNA]</scope>
    <source>
        <strain evidence="1 2">6D47A</strain>
    </source>
</reference>
<proteinExistence type="predicted"/>
<comment type="caution">
    <text evidence="1">The sequence shown here is derived from an EMBL/GenBank/DDBJ whole genome shotgun (WGS) entry which is preliminary data.</text>
</comment>
<dbReference type="RefSeq" id="WP_221560316.1">
    <property type="nucleotide sequence ID" value="NZ_JAIGNO010000015.1"/>
</dbReference>
<organism evidence="1 2">
    <name type="scientific">Qipengyuania qiaonensis</name>
    <dbReference type="NCBI Taxonomy" id="2867240"/>
    <lineage>
        <taxon>Bacteria</taxon>
        <taxon>Pseudomonadati</taxon>
        <taxon>Pseudomonadota</taxon>
        <taxon>Alphaproteobacteria</taxon>
        <taxon>Sphingomonadales</taxon>
        <taxon>Erythrobacteraceae</taxon>
        <taxon>Qipengyuania</taxon>
    </lineage>
</organism>
<protein>
    <submittedName>
        <fullName evidence="1">Uncharacterized protein</fullName>
    </submittedName>
</protein>
<keyword evidence="2" id="KW-1185">Reference proteome</keyword>
<accession>A0ABS7J9A5</accession>
<dbReference type="Proteomes" id="UP000755104">
    <property type="component" value="Unassembled WGS sequence"/>
</dbReference>
<evidence type="ECO:0000313" key="2">
    <source>
        <dbReference type="Proteomes" id="UP000755104"/>
    </source>
</evidence>
<evidence type="ECO:0000313" key="1">
    <source>
        <dbReference type="EMBL" id="MBX7483909.1"/>
    </source>
</evidence>
<dbReference type="EMBL" id="JAIGNO010000015">
    <property type="protein sequence ID" value="MBX7483909.1"/>
    <property type="molecule type" value="Genomic_DNA"/>
</dbReference>
<sequence length="64" mass="7170">MRRALVLTSEASRHWFRASLPQRRTAFADIPANGTIDWRLTAEDVRGVASTYFATVAAVFAFII</sequence>
<name>A0ABS7J9A5_9SPHN</name>